<gene>
    <name evidence="1" type="ORF">FOB26_11570</name>
</gene>
<comment type="caution">
    <text evidence="1">The sequence shown here is derived from an EMBL/GenBank/DDBJ whole genome shotgun (WGS) entry which is preliminary data.</text>
</comment>
<dbReference type="RefSeq" id="WP_107339168.1">
    <property type="nucleotide sequence ID" value="NZ_JABRWL010000005.1"/>
</dbReference>
<dbReference type="InterPro" id="IPR009057">
    <property type="entry name" value="Homeodomain-like_sf"/>
</dbReference>
<protein>
    <submittedName>
        <fullName evidence="1">Helix-turn-helix domain-containing protein</fullName>
    </submittedName>
</protein>
<evidence type="ECO:0000313" key="1">
    <source>
        <dbReference type="EMBL" id="NRF19697.1"/>
    </source>
</evidence>
<reference evidence="1" key="1">
    <citation type="submission" date="2019-07" db="EMBL/GenBank/DDBJ databases">
        <title>FDA dAtabase for Regulatory Grade micrObial Sequences (FDA-ARGOS): Supporting development and validation of Infectious Disease Dx tests.</title>
        <authorList>
            <person name="Bachman M."/>
            <person name="Young C."/>
            <person name="Tallon L."/>
            <person name="Sadzewicz L."/>
            <person name="Vavikolanu K."/>
            <person name="Mehta A."/>
            <person name="Aluvathingal J."/>
            <person name="Nadendla S."/>
            <person name="Nandy P."/>
            <person name="Geyer C."/>
            <person name="Yan Y."/>
            <person name="Sichtig H."/>
        </authorList>
    </citation>
    <scope>NUCLEOTIDE SEQUENCE</scope>
    <source>
        <strain evidence="1">FDAARGOS_618</strain>
    </source>
</reference>
<dbReference type="Proteomes" id="UP001155820">
    <property type="component" value="Unassembled WGS sequence"/>
</dbReference>
<organism evidence="1 2">
    <name type="scientific">Agrobacterium pusense</name>
    <dbReference type="NCBI Taxonomy" id="648995"/>
    <lineage>
        <taxon>Bacteria</taxon>
        <taxon>Pseudomonadati</taxon>
        <taxon>Pseudomonadota</taxon>
        <taxon>Alphaproteobacteria</taxon>
        <taxon>Hyphomicrobiales</taxon>
        <taxon>Rhizobiaceae</taxon>
        <taxon>Rhizobium/Agrobacterium group</taxon>
        <taxon>Agrobacterium</taxon>
    </lineage>
</organism>
<sequence length="137" mass="14833">MTIEEQIDAMGLSEGELLRQMPPRLAEIARLIGVRPAIALSCHFGGSYVYIPGTLTETCSLVKAVGMGPATVLADFFGRGFSQNILVPVFFKTSMASRLQGIRLLKEGNSIGEVARQVGVARNTVSSWKRTYLEEAA</sequence>
<dbReference type="SUPFAM" id="SSF46689">
    <property type="entry name" value="Homeodomain-like"/>
    <property type="match status" value="1"/>
</dbReference>
<dbReference type="Pfam" id="PF13384">
    <property type="entry name" value="HTH_23"/>
    <property type="match status" value="1"/>
</dbReference>
<accession>A0AA44EKN9</accession>
<name>A0AA44EKN9_9HYPH</name>
<proteinExistence type="predicted"/>
<evidence type="ECO:0000313" key="2">
    <source>
        <dbReference type="Proteomes" id="UP001155820"/>
    </source>
</evidence>
<keyword evidence="2" id="KW-1185">Reference proteome</keyword>
<dbReference type="EMBL" id="JABRWM010000006">
    <property type="protein sequence ID" value="NRF19697.1"/>
    <property type="molecule type" value="Genomic_DNA"/>
</dbReference>
<dbReference type="AlphaFoldDB" id="A0AA44EKN9"/>